<feature type="compositionally biased region" description="Basic and acidic residues" evidence="1">
    <location>
        <begin position="318"/>
        <end position="332"/>
    </location>
</feature>
<feature type="region of interest" description="Disordered" evidence="1">
    <location>
        <begin position="23"/>
        <end position="106"/>
    </location>
</feature>
<feature type="region of interest" description="Disordered" evidence="1">
    <location>
        <begin position="214"/>
        <end position="345"/>
    </location>
</feature>
<protein>
    <submittedName>
        <fullName evidence="2">Uncharacterized protein</fullName>
    </submittedName>
</protein>
<feature type="compositionally biased region" description="Basic residues" evidence="1">
    <location>
        <begin position="91"/>
        <end position="106"/>
    </location>
</feature>
<comment type="caution">
    <text evidence="2">The sequence shown here is derived from an EMBL/GenBank/DDBJ whole genome shotgun (WGS) entry which is preliminary data.</text>
</comment>
<feature type="compositionally biased region" description="Gly residues" evidence="1">
    <location>
        <begin position="283"/>
        <end position="306"/>
    </location>
</feature>
<name>A0A375C2E2_9BURK</name>
<dbReference type="AlphaFoldDB" id="A0A375C2E2"/>
<feature type="compositionally biased region" description="Low complexity" evidence="1">
    <location>
        <begin position="23"/>
        <end position="34"/>
    </location>
</feature>
<feature type="region of interest" description="Disordered" evidence="1">
    <location>
        <begin position="181"/>
        <end position="201"/>
    </location>
</feature>
<evidence type="ECO:0000256" key="1">
    <source>
        <dbReference type="SAM" id="MobiDB-lite"/>
    </source>
</evidence>
<dbReference type="EMBL" id="OFSN01000009">
    <property type="protein sequence ID" value="SOY61210.1"/>
    <property type="molecule type" value="Genomic_DNA"/>
</dbReference>
<feature type="compositionally biased region" description="Basic residues" evidence="1">
    <location>
        <begin position="250"/>
        <end position="267"/>
    </location>
</feature>
<gene>
    <name evidence="2" type="ORF">CBM2586_A40015</name>
</gene>
<sequence>MEETHDTQAARIAVPVAVPVAGPSQRSTAAGHCRGAARHGPRGRASRRLARAAHHHHRAGRARRHHRYPDAAGGAEAVGHPRPAGGGRQQARQRRHHRHAGLHARRAGRLHAAGRQYRLARHQLQRLQAVVLPAAGFPAADRPDLVRQRAGGRRAGTGAQRGRAGGAAQAVAGQVLLCLGRHRPDHPPDRRTVPAAHRHRGHPRAVQGLDAGHHLGAGGRNHLHVRQPDAGAAADPRRQAARAGGDQRRAPARAARRAHHGAGRRQGFRGDGLAGLLRPGQDPAGGGRGAAGGAGQGHARSRGGGALARHGRRSRRRAAAEVRRAGARRDPALGRNHPGIEGQPGLTPQALCRAAFAKSEGDPAQSQIDTARRRVIPSPYPAVYSVPA</sequence>
<proteinExistence type="predicted"/>
<organism evidence="2">
    <name type="scientific">Cupriavidus taiwanensis</name>
    <dbReference type="NCBI Taxonomy" id="164546"/>
    <lineage>
        <taxon>Bacteria</taxon>
        <taxon>Pseudomonadati</taxon>
        <taxon>Pseudomonadota</taxon>
        <taxon>Betaproteobacteria</taxon>
        <taxon>Burkholderiales</taxon>
        <taxon>Burkholderiaceae</taxon>
        <taxon>Cupriavidus</taxon>
    </lineage>
</organism>
<evidence type="ECO:0000313" key="2">
    <source>
        <dbReference type="EMBL" id="SOY61210.1"/>
    </source>
</evidence>
<feature type="compositionally biased region" description="Basic residues" evidence="1">
    <location>
        <begin position="35"/>
        <end position="67"/>
    </location>
</feature>
<reference evidence="2" key="1">
    <citation type="submission" date="2018-01" db="EMBL/GenBank/DDBJ databases">
        <authorList>
            <person name="Clerissi C."/>
        </authorList>
    </citation>
    <scope>NUCLEOTIDE SEQUENCE</scope>
    <source>
        <strain evidence="2">Cupriavidus taiwanensis LMG 19430</strain>
    </source>
</reference>
<accession>A0A375C2E2</accession>
<dbReference type="Proteomes" id="UP000257016">
    <property type="component" value="Unassembled WGS sequence"/>
</dbReference>